<comment type="caution">
    <text evidence="2">The sequence shown here is derived from an EMBL/GenBank/DDBJ whole genome shotgun (WGS) entry which is preliminary data.</text>
</comment>
<dbReference type="EMBL" id="JANPWB010000004">
    <property type="protein sequence ID" value="KAJ1193117.1"/>
    <property type="molecule type" value="Genomic_DNA"/>
</dbReference>
<evidence type="ECO:0000256" key="1">
    <source>
        <dbReference type="SAM" id="SignalP"/>
    </source>
</evidence>
<protein>
    <recommendedName>
        <fullName evidence="4">Secreted protein</fullName>
    </recommendedName>
</protein>
<feature type="signal peptide" evidence="1">
    <location>
        <begin position="1"/>
        <end position="25"/>
    </location>
</feature>
<name>A0AAV7UVL2_PLEWA</name>
<evidence type="ECO:0000313" key="3">
    <source>
        <dbReference type="Proteomes" id="UP001066276"/>
    </source>
</evidence>
<proteinExistence type="predicted"/>
<evidence type="ECO:0000313" key="2">
    <source>
        <dbReference type="EMBL" id="KAJ1193117.1"/>
    </source>
</evidence>
<dbReference type="Proteomes" id="UP001066276">
    <property type="component" value="Chromosome 2_2"/>
</dbReference>
<keyword evidence="3" id="KW-1185">Reference proteome</keyword>
<evidence type="ECO:0008006" key="4">
    <source>
        <dbReference type="Google" id="ProtNLM"/>
    </source>
</evidence>
<accession>A0AAV7UVL2</accession>
<dbReference type="AlphaFoldDB" id="A0AAV7UVL2"/>
<reference evidence="2" key="1">
    <citation type="journal article" date="2022" name="bioRxiv">
        <title>Sequencing and chromosome-scale assembly of the giantPleurodeles waltlgenome.</title>
        <authorList>
            <person name="Brown T."/>
            <person name="Elewa A."/>
            <person name="Iarovenko S."/>
            <person name="Subramanian E."/>
            <person name="Araus A.J."/>
            <person name="Petzold A."/>
            <person name="Susuki M."/>
            <person name="Suzuki K.-i.T."/>
            <person name="Hayashi T."/>
            <person name="Toyoda A."/>
            <person name="Oliveira C."/>
            <person name="Osipova E."/>
            <person name="Leigh N.D."/>
            <person name="Simon A."/>
            <person name="Yun M.H."/>
        </authorList>
    </citation>
    <scope>NUCLEOTIDE SEQUENCE</scope>
    <source>
        <strain evidence="2">20211129_DDA</strain>
        <tissue evidence="2">Liver</tissue>
    </source>
</reference>
<feature type="chain" id="PRO_5043485117" description="Secreted protein" evidence="1">
    <location>
        <begin position="26"/>
        <end position="79"/>
    </location>
</feature>
<organism evidence="2 3">
    <name type="scientific">Pleurodeles waltl</name>
    <name type="common">Iberian ribbed newt</name>
    <dbReference type="NCBI Taxonomy" id="8319"/>
    <lineage>
        <taxon>Eukaryota</taxon>
        <taxon>Metazoa</taxon>
        <taxon>Chordata</taxon>
        <taxon>Craniata</taxon>
        <taxon>Vertebrata</taxon>
        <taxon>Euteleostomi</taxon>
        <taxon>Amphibia</taxon>
        <taxon>Batrachia</taxon>
        <taxon>Caudata</taxon>
        <taxon>Salamandroidea</taxon>
        <taxon>Salamandridae</taxon>
        <taxon>Pleurodelinae</taxon>
        <taxon>Pleurodeles</taxon>
    </lineage>
</organism>
<sequence>MVNEDASSTLLVFTVCIAFLGHIRCGDMEEEEPQPSSRCVLREPQAAAAGHWSHWCLCGDQHKRELREPCGNLSSSGSD</sequence>
<gene>
    <name evidence="2" type="ORF">NDU88_002422</name>
</gene>
<keyword evidence="1" id="KW-0732">Signal</keyword>